<dbReference type="InterPro" id="IPR011006">
    <property type="entry name" value="CheY-like_superfamily"/>
</dbReference>
<feature type="modified residue" description="4-aspartylphosphate" evidence="4">
    <location>
        <position position="55"/>
    </location>
</feature>
<comment type="caution">
    <text evidence="6">The sequence shown here is derived from an EMBL/GenBank/DDBJ whole genome shotgun (WGS) entry which is preliminary data.</text>
</comment>
<evidence type="ECO:0000256" key="4">
    <source>
        <dbReference type="PROSITE-ProRule" id="PRU00169"/>
    </source>
</evidence>
<evidence type="ECO:0000256" key="1">
    <source>
        <dbReference type="ARBA" id="ARBA00022553"/>
    </source>
</evidence>
<dbReference type="PROSITE" id="PS50110">
    <property type="entry name" value="RESPONSE_REGULATORY"/>
    <property type="match status" value="1"/>
</dbReference>
<dbReference type="PANTHER" id="PTHR44591:SF3">
    <property type="entry name" value="RESPONSE REGULATORY DOMAIN-CONTAINING PROTEIN"/>
    <property type="match status" value="1"/>
</dbReference>
<organism evidence="6 7">
    <name type="scientific">Candidatus Rhodoblastus alkanivorans</name>
    <dbReference type="NCBI Taxonomy" id="2954117"/>
    <lineage>
        <taxon>Bacteria</taxon>
        <taxon>Pseudomonadati</taxon>
        <taxon>Pseudomonadota</taxon>
        <taxon>Alphaproteobacteria</taxon>
        <taxon>Hyphomicrobiales</taxon>
        <taxon>Rhodoblastaceae</taxon>
        <taxon>Rhodoblastus</taxon>
    </lineage>
</organism>
<keyword evidence="2" id="KW-0805">Transcription regulation</keyword>
<protein>
    <submittedName>
        <fullName evidence="6">Response regulator</fullName>
    </submittedName>
</protein>
<keyword evidence="3" id="KW-0804">Transcription</keyword>
<dbReference type="Gene3D" id="3.40.50.2300">
    <property type="match status" value="1"/>
</dbReference>
<feature type="domain" description="Response regulatory" evidence="5">
    <location>
        <begin position="5"/>
        <end position="115"/>
    </location>
</feature>
<evidence type="ECO:0000256" key="3">
    <source>
        <dbReference type="ARBA" id="ARBA00023163"/>
    </source>
</evidence>
<accession>A0ABS9ZAP1</accession>
<keyword evidence="1 4" id="KW-0597">Phosphoprotein</keyword>
<dbReference type="InterPro" id="IPR050595">
    <property type="entry name" value="Bact_response_regulator"/>
</dbReference>
<evidence type="ECO:0000313" key="6">
    <source>
        <dbReference type="EMBL" id="MCI4683707.1"/>
    </source>
</evidence>
<proteinExistence type="predicted"/>
<dbReference type="PANTHER" id="PTHR44591">
    <property type="entry name" value="STRESS RESPONSE REGULATOR PROTEIN 1"/>
    <property type="match status" value="1"/>
</dbReference>
<gene>
    <name evidence="6" type="ORF">K2U94_13190</name>
</gene>
<dbReference type="SMART" id="SM00448">
    <property type="entry name" value="REC"/>
    <property type="match status" value="1"/>
</dbReference>
<evidence type="ECO:0000313" key="7">
    <source>
        <dbReference type="Proteomes" id="UP001139104"/>
    </source>
</evidence>
<dbReference type="EMBL" id="JAIVFP010000001">
    <property type="protein sequence ID" value="MCI4683707.1"/>
    <property type="molecule type" value="Genomic_DNA"/>
</dbReference>
<keyword evidence="7" id="KW-1185">Reference proteome</keyword>
<dbReference type="RefSeq" id="WP_243067643.1">
    <property type="nucleotide sequence ID" value="NZ_JAIVFK010000016.1"/>
</dbReference>
<dbReference type="Proteomes" id="UP001139104">
    <property type="component" value="Unassembled WGS sequence"/>
</dbReference>
<name>A0ABS9ZAP1_9HYPH</name>
<dbReference type="Pfam" id="PF00072">
    <property type="entry name" value="Response_reg"/>
    <property type="match status" value="1"/>
</dbReference>
<evidence type="ECO:0000256" key="2">
    <source>
        <dbReference type="ARBA" id="ARBA00023015"/>
    </source>
</evidence>
<dbReference type="InterPro" id="IPR001789">
    <property type="entry name" value="Sig_transdc_resp-reg_receiver"/>
</dbReference>
<evidence type="ECO:0000259" key="5">
    <source>
        <dbReference type="PROSITE" id="PS50110"/>
    </source>
</evidence>
<reference evidence="6" key="1">
    <citation type="journal article" date="2022" name="ISME J.">
        <title>Identification of active gaseous-alkane degraders at natural gas seeps.</title>
        <authorList>
            <person name="Farhan Ul Haque M."/>
            <person name="Hernandez M."/>
            <person name="Crombie A.T."/>
            <person name="Murrell J.C."/>
        </authorList>
    </citation>
    <scope>NUCLEOTIDE SEQUENCE</scope>
    <source>
        <strain evidence="6">PC2</strain>
    </source>
</reference>
<dbReference type="SUPFAM" id="SSF52172">
    <property type="entry name" value="CheY-like"/>
    <property type="match status" value="1"/>
</dbReference>
<sequence>MKKLRVMIVEDDGIIAKLLAELIEALGHEVCAIESGESGAVAAARRSKPDLMIVDAHLQDGSGIGAVETITDIDPVPHIFVSGNPSAVKLLKPNATVLQKPYFELDLLLAIQSALGTAAP</sequence>